<keyword evidence="1" id="KW-0812">Transmembrane</keyword>
<evidence type="ECO:0008006" key="4">
    <source>
        <dbReference type="Google" id="ProtNLM"/>
    </source>
</evidence>
<accession>A0A3D8GUA5</accession>
<comment type="caution">
    <text evidence="2">The sequence shown here is derived from an EMBL/GenBank/DDBJ whole genome shotgun (WGS) entry which is preliminary data.</text>
</comment>
<organism evidence="2 3">
    <name type="scientific">Neobacillus piezotolerans</name>
    <dbReference type="NCBI Taxonomy" id="2259171"/>
    <lineage>
        <taxon>Bacteria</taxon>
        <taxon>Bacillati</taxon>
        <taxon>Bacillota</taxon>
        <taxon>Bacilli</taxon>
        <taxon>Bacillales</taxon>
        <taxon>Bacillaceae</taxon>
        <taxon>Neobacillus</taxon>
    </lineage>
</organism>
<feature type="transmembrane region" description="Helical" evidence="1">
    <location>
        <begin position="6"/>
        <end position="28"/>
    </location>
</feature>
<dbReference type="OrthoDB" id="2377160at2"/>
<reference evidence="2 3" key="1">
    <citation type="submission" date="2018-07" db="EMBL/GenBank/DDBJ databases">
        <title>Bacillus sp. YLB-04 draft genome sequence.</title>
        <authorList>
            <person name="Yu L."/>
            <person name="Tang X."/>
        </authorList>
    </citation>
    <scope>NUCLEOTIDE SEQUENCE [LARGE SCALE GENOMIC DNA]</scope>
    <source>
        <strain evidence="2 3">YLB-04</strain>
    </source>
</reference>
<keyword evidence="1" id="KW-0472">Membrane</keyword>
<gene>
    <name evidence="2" type="ORF">DRW41_07225</name>
</gene>
<name>A0A3D8GUA5_9BACI</name>
<evidence type="ECO:0000313" key="3">
    <source>
        <dbReference type="Proteomes" id="UP000257144"/>
    </source>
</evidence>
<protein>
    <recommendedName>
        <fullName evidence="4">HD family phosphohydrolase</fullName>
    </recommendedName>
</protein>
<proteinExistence type="predicted"/>
<evidence type="ECO:0000256" key="1">
    <source>
        <dbReference type="SAM" id="Phobius"/>
    </source>
</evidence>
<dbReference type="Proteomes" id="UP000257144">
    <property type="component" value="Unassembled WGS sequence"/>
</dbReference>
<evidence type="ECO:0000313" key="2">
    <source>
        <dbReference type="EMBL" id="RDU37626.1"/>
    </source>
</evidence>
<dbReference type="RefSeq" id="WP_115451297.1">
    <property type="nucleotide sequence ID" value="NZ_QNQT01000002.1"/>
</dbReference>
<dbReference type="EMBL" id="QNQT01000002">
    <property type="protein sequence ID" value="RDU37626.1"/>
    <property type="molecule type" value="Genomic_DNA"/>
</dbReference>
<sequence length="76" mass="8652">MGWLIAAGFYGLQILGVIVCILLGYFIYDKRYKKNQGAKVPAGFIPTDEINVDPVTGEKTKVYYNPETGERFYRKI</sequence>
<dbReference type="AlphaFoldDB" id="A0A3D8GUA5"/>
<keyword evidence="1" id="KW-1133">Transmembrane helix</keyword>
<keyword evidence="3" id="KW-1185">Reference proteome</keyword>